<evidence type="ECO:0000259" key="9">
    <source>
        <dbReference type="Pfam" id="PF02771"/>
    </source>
</evidence>
<dbReference type="Gene3D" id="1.10.540.10">
    <property type="entry name" value="Acyl-CoA dehydrogenase/oxidase, N-terminal domain"/>
    <property type="match status" value="1"/>
</dbReference>
<dbReference type="GO" id="GO:0050660">
    <property type="term" value="F:flavin adenine dinucleotide binding"/>
    <property type="evidence" value="ECO:0007669"/>
    <property type="project" value="InterPro"/>
</dbReference>
<feature type="domain" description="Acyl-CoA oxidase/dehydrogenase middle" evidence="8">
    <location>
        <begin position="193"/>
        <end position="294"/>
    </location>
</feature>
<name>A0AAJ6YJX8_9HYME</name>
<dbReference type="InterPro" id="IPR037069">
    <property type="entry name" value="AcylCoA_DH/ox_N_sf"/>
</dbReference>
<gene>
    <name evidence="12" type="primary">LOC105363468</name>
</gene>
<dbReference type="Pfam" id="PF02770">
    <property type="entry name" value="Acyl-CoA_dh_M"/>
    <property type="match status" value="1"/>
</dbReference>
<dbReference type="Gene3D" id="1.20.140.10">
    <property type="entry name" value="Butyryl-CoA Dehydrogenase, subunit A, domain 3"/>
    <property type="match status" value="2"/>
</dbReference>
<evidence type="ECO:0000259" key="8">
    <source>
        <dbReference type="Pfam" id="PF02770"/>
    </source>
</evidence>
<evidence type="ECO:0000313" key="11">
    <source>
        <dbReference type="Proteomes" id="UP000695007"/>
    </source>
</evidence>
<dbReference type="InterPro" id="IPR006091">
    <property type="entry name" value="Acyl-CoA_Oxase/DH_mid-dom"/>
</dbReference>
<dbReference type="Gene3D" id="2.40.110.10">
    <property type="entry name" value="Butyryl-CoA Dehydrogenase, subunit A, domain 2"/>
    <property type="match status" value="1"/>
</dbReference>
<reference evidence="12" key="1">
    <citation type="submission" date="2025-08" db="UniProtKB">
        <authorList>
            <consortium name="RefSeq"/>
        </authorList>
    </citation>
    <scope>IDENTIFICATION</scope>
</reference>
<dbReference type="InterPro" id="IPR046373">
    <property type="entry name" value="Acyl-CoA_Oxase/DH_mid-dom_sf"/>
</dbReference>
<dbReference type="RefSeq" id="XP_011499462.1">
    <property type="nucleotide sequence ID" value="XM_011501160.1"/>
</dbReference>
<keyword evidence="5" id="KW-0809">Transit peptide</keyword>
<keyword evidence="3" id="KW-0285">Flavoprotein</keyword>
<dbReference type="InterPro" id="IPR049448">
    <property type="entry name" value="ACAD9/ACADV-like_C"/>
</dbReference>
<dbReference type="Pfam" id="PF21343">
    <property type="entry name" value="ACAD9-ACADV_C"/>
    <property type="match status" value="1"/>
</dbReference>
<evidence type="ECO:0000256" key="4">
    <source>
        <dbReference type="ARBA" id="ARBA00022827"/>
    </source>
</evidence>
<keyword evidence="4" id="KW-0274">FAD</keyword>
<dbReference type="GO" id="GO:0044281">
    <property type="term" value="P:small molecule metabolic process"/>
    <property type="evidence" value="ECO:0007669"/>
    <property type="project" value="UniProtKB-ARBA"/>
</dbReference>
<evidence type="ECO:0000256" key="7">
    <source>
        <dbReference type="ARBA" id="ARBA00023128"/>
    </source>
</evidence>
<organism evidence="11 12">
    <name type="scientific">Ceratosolen solmsi marchali</name>
    <dbReference type="NCBI Taxonomy" id="326594"/>
    <lineage>
        <taxon>Eukaryota</taxon>
        <taxon>Metazoa</taxon>
        <taxon>Ecdysozoa</taxon>
        <taxon>Arthropoda</taxon>
        <taxon>Hexapoda</taxon>
        <taxon>Insecta</taxon>
        <taxon>Pterygota</taxon>
        <taxon>Neoptera</taxon>
        <taxon>Endopterygota</taxon>
        <taxon>Hymenoptera</taxon>
        <taxon>Apocrita</taxon>
        <taxon>Proctotrupomorpha</taxon>
        <taxon>Chalcidoidea</taxon>
        <taxon>Agaonidae</taxon>
        <taxon>Agaoninae</taxon>
        <taxon>Ceratosolen</taxon>
    </lineage>
</organism>
<evidence type="ECO:0000313" key="12">
    <source>
        <dbReference type="RefSeq" id="XP_011499462.1"/>
    </source>
</evidence>
<dbReference type="InterPro" id="IPR013786">
    <property type="entry name" value="AcylCoA_DH/ox_N"/>
</dbReference>
<evidence type="ECO:0000256" key="1">
    <source>
        <dbReference type="ARBA" id="ARBA00001974"/>
    </source>
</evidence>
<dbReference type="InterPro" id="IPR009100">
    <property type="entry name" value="AcylCoA_DH/oxidase_NM_dom_sf"/>
</dbReference>
<evidence type="ECO:0000256" key="3">
    <source>
        <dbReference type="ARBA" id="ARBA00022630"/>
    </source>
</evidence>
<proteinExistence type="predicted"/>
<dbReference type="GeneID" id="105363468"/>
<dbReference type="Pfam" id="PF02771">
    <property type="entry name" value="Acyl-CoA_dh_N"/>
    <property type="match status" value="1"/>
</dbReference>
<keyword evidence="11" id="KW-1185">Reference proteome</keyword>
<dbReference type="Proteomes" id="UP000695007">
    <property type="component" value="Unplaced"/>
</dbReference>
<dbReference type="AlphaFoldDB" id="A0AAJ6YJX8"/>
<keyword evidence="7" id="KW-0496">Mitochondrion</keyword>
<evidence type="ECO:0000256" key="6">
    <source>
        <dbReference type="ARBA" id="ARBA00023002"/>
    </source>
</evidence>
<evidence type="ECO:0000256" key="5">
    <source>
        <dbReference type="ARBA" id="ARBA00022946"/>
    </source>
</evidence>
<dbReference type="SUPFAM" id="SSF47203">
    <property type="entry name" value="Acyl-CoA dehydrogenase C-terminal domain-like"/>
    <property type="match status" value="1"/>
</dbReference>
<dbReference type="GO" id="GO:0003995">
    <property type="term" value="F:acyl-CoA dehydrogenase activity"/>
    <property type="evidence" value="ECO:0007669"/>
    <property type="project" value="TreeGrafter"/>
</dbReference>
<dbReference type="SUPFAM" id="SSF56645">
    <property type="entry name" value="Acyl-CoA dehydrogenase NM domain-like"/>
    <property type="match status" value="1"/>
</dbReference>
<protein>
    <submittedName>
        <fullName evidence="12">Acyl-CoA dehydrogenase family member 9, mitochondrial</fullName>
    </submittedName>
</protein>
<comment type="cofactor">
    <cofactor evidence="1">
        <name>FAD</name>
        <dbReference type="ChEBI" id="CHEBI:57692"/>
    </cofactor>
</comment>
<comment type="subcellular location">
    <subcellularLocation>
        <location evidence="2">Mitochondrion</location>
    </subcellularLocation>
</comment>
<evidence type="ECO:0000259" key="10">
    <source>
        <dbReference type="Pfam" id="PF21343"/>
    </source>
</evidence>
<dbReference type="GO" id="GO:0005739">
    <property type="term" value="C:mitochondrion"/>
    <property type="evidence" value="ECO:0007669"/>
    <property type="project" value="UniProtKB-SubCell"/>
</dbReference>
<dbReference type="InterPro" id="IPR036250">
    <property type="entry name" value="AcylCo_DH-like_C"/>
</dbReference>
<feature type="domain" description="ACAD9/ACADV-like C-terminal" evidence="10">
    <location>
        <begin position="502"/>
        <end position="619"/>
    </location>
</feature>
<dbReference type="PANTHER" id="PTHR43884:SF9">
    <property type="entry name" value="COMPLEX I ASSEMBLY FACTOR ACAD9, MITOCHONDRIAL"/>
    <property type="match status" value="1"/>
</dbReference>
<dbReference type="KEGG" id="csol:105363468"/>
<sequence length="631" mass="73090">MLIFGVTARRQLPFIKHYHQFRYLSSQVKAQTELLFDFKMKLPAPVEKKPKRDAFVKNLFVGIFDHEFLTYPEPQHPERYNEFQKWIEPIQNYIATVNPKEFEDKLNIPPHVIQRFRELDLFGLRIHEDYKGWNLLNAEFMQILEIVGTVPSLGFFFLKHSVPPINIFNNYATVEQKLRYLPKIAKGEAFATVAITENESGPAVNNLNTIAILSKDEGYWILDGEKTFVSNIHQSDIFLVFGHAIQGGTVEKRPETMATFIVDKNTEGVHIIEENIAMAGLKGFSTGRLILKNVKVPKNNMIGNVGDGAKCLVDHFSNSRHYNACLTIPILKNFLNTLTQDIINRKHFDKMLYETEAAQHIFSNITSTIYCIESVLYLTTSTMDIYDDQDLKLETALVEQFCLQECMQRLQECIWLVGPRFCIMTEPYEKMFRDALTIINYDTSLLDTKIYSSLMALQHVGIKFGDDIKKERNILMFPKYMFENIFFKRNSMNFPLNEYLHPSLQECASFCNRSLFKLQEVTKNFLIHEGTNVTQREIQLQRLSDMAALIYTYIAVLGRASRSYCIGNRNSENEIKICIILAYRLQKKVDELADEINDSEFGNGDHLGNQISKVNFDKKNYIVAHPLQRNY</sequence>
<dbReference type="PANTHER" id="PTHR43884">
    <property type="entry name" value="ACYL-COA DEHYDROGENASE"/>
    <property type="match status" value="1"/>
</dbReference>
<feature type="domain" description="Acyl-CoA dehydrogenase/oxidase N-terminal" evidence="9">
    <location>
        <begin position="100"/>
        <end position="188"/>
    </location>
</feature>
<evidence type="ECO:0000256" key="2">
    <source>
        <dbReference type="ARBA" id="ARBA00004173"/>
    </source>
</evidence>
<keyword evidence="6" id="KW-0560">Oxidoreductase</keyword>
<accession>A0AAJ6YJX8</accession>